<dbReference type="InterPro" id="IPR004623">
    <property type="entry name" value="KdpA"/>
</dbReference>
<feature type="transmembrane region" description="Helical" evidence="9">
    <location>
        <begin position="376"/>
        <end position="395"/>
    </location>
</feature>
<dbReference type="PANTHER" id="PTHR30607:SF2">
    <property type="entry name" value="POTASSIUM-TRANSPORTING ATPASE POTASSIUM-BINDING SUBUNIT"/>
    <property type="match status" value="1"/>
</dbReference>
<accession>A0A344PN09</accession>
<keyword evidence="6 9" id="KW-1133">Transmembrane helix</keyword>
<dbReference type="Proteomes" id="UP000252023">
    <property type="component" value="Chromosome"/>
</dbReference>
<dbReference type="Pfam" id="PF03814">
    <property type="entry name" value="KdpA"/>
    <property type="match status" value="1"/>
</dbReference>
<keyword evidence="2 9" id="KW-1003">Cell membrane</keyword>
<keyword evidence="5 9" id="KW-0630">Potassium</keyword>
<dbReference type="GO" id="GO:0030955">
    <property type="term" value="F:potassium ion binding"/>
    <property type="evidence" value="ECO:0007669"/>
    <property type="project" value="UniProtKB-UniRule"/>
</dbReference>
<dbReference type="PANTHER" id="PTHR30607">
    <property type="entry name" value="POTASSIUM-TRANSPORTING ATPASE A CHAIN"/>
    <property type="match status" value="1"/>
</dbReference>
<organism evidence="10 11">
    <name type="scientific">Paracoccus suum</name>
    <dbReference type="NCBI Taxonomy" id="2259340"/>
    <lineage>
        <taxon>Bacteria</taxon>
        <taxon>Pseudomonadati</taxon>
        <taxon>Pseudomonadota</taxon>
        <taxon>Alphaproteobacteria</taxon>
        <taxon>Rhodobacterales</taxon>
        <taxon>Paracoccaceae</taxon>
        <taxon>Paracoccus</taxon>
    </lineage>
</organism>
<dbReference type="RefSeq" id="WP_114077081.1">
    <property type="nucleotide sequence ID" value="NZ_CP030918.1"/>
</dbReference>
<evidence type="ECO:0000256" key="2">
    <source>
        <dbReference type="ARBA" id="ARBA00022475"/>
    </source>
</evidence>
<feature type="transmembrane region" description="Helical" evidence="9">
    <location>
        <begin position="128"/>
        <end position="150"/>
    </location>
</feature>
<comment type="function">
    <text evidence="9">Part of the high-affinity ATP-driven potassium transport (or Kdp) system, which catalyzes the hydrolysis of ATP coupled with the electrogenic transport of potassium into the cytoplasm. This subunit binds the extracellular potassium ions and delivers the ions to the membrane domain of KdpB through an intramembrane tunnel.</text>
</comment>
<keyword evidence="4 9" id="KW-0812">Transmembrane</keyword>
<dbReference type="OrthoDB" id="9763796at2"/>
<feature type="transmembrane region" description="Helical" evidence="9">
    <location>
        <begin position="324"/>
        <end position="344"/>
    </location>
</feature>
<keyword evidence="8 9" id="KW-0472">Membrane</keyword>
<feature type="transmembrane region" description="Helical" evidence="9">
    <location>
        <begin position="59"/>
        <end position="79"/>
    </location>
</feature>
<feature type="transmembrane region" description="Helical" evidence="9">
    <location>
        <begin position="171"/>
        <end position="189"/>
    </location>
</feature>
<keyword evidence="11" id="KW-1185">Reference proteome</keyword>
<comment type="subcellular location">
    <subcellularLocation>
        <location evidence="9">Cell membrane</location>
        <topology evidence="9">Multi-pass membrane protein</topology>
    </subcellularLocation>
</comment>
<feature type="transmembrane region" description="Helical" evidence="9">
    <location>
        <begin position="491"/>
        <end position="510"/>
    </location>
</feature>
<dbReference type="GO" id="GO:0008556">
    <property type="term" value="F:P-type potassium transmembrane transporter activity"/>
    <property type="evidence" value="ECO:0007669"/>
    <property type="project" value="InterPro"/>
</dbReference>
<feature type="transmembrane region" description="Helical" evidence="9">
    <location>
        <begin position="415"/>
        <end position="434"/>
    </location>
</feature>
<dbReference type="NCBIfam" id="TIGR00680">
    <property type="entry name" value="kdpA"/>
    <property type="match status" value="1"/>
</dbReference>
<evidence type="ECO:0000256" key="7">
    <source>
        <dbReference type="ARBA" id="ARBA00023065"/>
    </source>
</evidence>
<evidence type="ECO:0000313" key="11">
    <source>
        <dbReference type="Proteomes" id="UP000252023"/>
    </source>
</evidence>
<feature type="transmembrane region" description="Helical" evidence="9">
    <location>
        <begin position="280"/>
        <end position="299"/>
    </location>
</feature>
<keyword evidence="1 9" id="KW-0813">Transport</keyword>
<feature type="transmembrane region" description="Helical" evidence="9">
    <location>
        <begin position="351"/>
        <end position="370"/>
    </location>
</feature>
<dbReference type="PIRSF" id="PIRSF001294">
    <property type="entry name" value="K_ATPaseA"/>
    <property type="match status" value="1"/>
</dbReference>
<evidence type="ECO:0000256" key="8">
    <source>
        <dbReference type="ARBA" id="ARBA00023136"/>
    </source>
</evidence>
<evidence type="ECO:0000256" key="3">
    <source>
        <dbReference type="ARBA" id="ARBA00022538"/>
    </source>
</evidence>
<feature type="transmembrane region" description="Helical" evidence="9">
    <location>
        <begin position="522"/>
        <end position="545"/>
    </location>
</feature>
<gene>
    <name evidence="9" type="primary">kdpA</name>
    <name evidence="10" type="ORF">DRW48_14720</name>
</gene>
<reference evidence="11" key="1">
    <citation type="submission" date="2018-07" db="EMBL/GenBank/DDBJ databases">
        <title>Genome sequencing of Paracoccus sp. SC2-6.</title>
        <authorList>
            <person name="Heo J."/>
            <person name="Kim S.-J."/>
            <person name="Kwon S.-W."/>
        </authorList>
    </citation>
    <scope>NUCLEOTIDE SEQUENCE [LARGE SCALE GENOMIC DNA]</scope>
    <source>
        <strain evidence="11">SC2-6</strain>
    </source>
</reference>
<evidence type="ECO:0000256" key="1">
    <source>
        <dbReference type="ARBA" id="ARBA00022448"/>
    </source>
</evidence>
<evidence type="ECO:0000256" key="6">
    <source>
        <dbReference type="ARBA" id="ARBA00022989"/>
    </source>
</evidence>
<comment type="similarity">
    <text evidence="9">Belongs to the KdpA family.</text>
</comment>
<dbReference type="EMBL" id="CP030918">
    <property type="protein sequence ID" value="AXC50764.1"/>
    <property type="molecule type" value="Genomic_DNA"/>
</dbReference>
<dbReference type="KEGG" id="pars:DRW48_14720"/>
<evidence type="ECO:0000256" key="4">
    <source>
        <dbReference type="ARBA" id="ARBA00022692"/>
    </source>
</evidence>
<comment type="subunit">
    <text evidence="9">The system is composed of three essential subunits: KdpA, KdpB and KdpC.</text>
</comment>
<dbReference type="HAMAP" id="MF_00275">
    <property type="entry name" value="KdpA"/>
    <property type="match status" value="1"/>
</dbReference>
<proteinExistence type="inferred from homology"/>
<keyword evidence="3 9" id="KW-0633">Potassium transport</keyword>
<feature type="transmembrane region" description="Helical" evidence="9">
    <location>
        <begin position="6"/>
        <end position="30"/>
    </location>
</feature>
<dbReference type="AlphaFoldDB" id="A0A344PN09"/>
<evidence type="ECO:0000256" key="9">
    <source>
        <dbReference type="HAMAP-Rule" id="MF_00275"/>
    </source>
</evidence>
<sequence>MFSDLTFFALFLMGLTGAGLVLGPYMASIYQGRIAPLRRVEDAIYRVAGISGAGQRWTAYAASVLLFNAAGFLLLYTVLRTQQWLPVNPQGFGPMTPDQAFNTAVSFITNTNWQSYGGETTVSHFSQMFGLTVQNFLSAATGIAVAVAVVRAVGARSADNIGNFWVDLTRTVLYLLLPIAAVITLVLVWQGMPQNLLASVDATTLEGGSQVIAQGPVASQAAIKMLGTNGGGFFNVNASHPYENATGLTNLVQIYAILMIPAAFPLFYGRMVGDRRQGIAIYSAMAVLFVGVLLALYFAESAGNPLYAGLTEPGVSMEGKETRFGLAQTVLFTIATTVASCGAVNAMHDSLMALGGMIPLFNMLLGEIIFGGVGAGFYGMVLYVVLTVFLAGLMVGRTPEWLGKKIEAREMKLAAVTLLVMPTGVLVLAAASILTGNAQTAVQDAGPHGLSELIYAYTSGTANNGSAFAGFGANTPWHNTMIGMAMMLGRWGYIIPVLAIAGGLAAKTRAPQTAGTFPTHGVAFTVLLIATILIVGALTFLPVLALGPIAEHVSMISGQTF</sequence>
<keyword evidence="7 9" id="KW-0406">Ion transport</keyword>
<dbReference type="GO" id="GO:0005886">
    <property type="term" value="C:plasma membrane"/>
    <property type="evidence" value="ECO:0007669"/>
    <property type="project" value="UniProtKB-SubCell"/>
</dbReference>
<protein>
    <recommendedName>
        <fullName evidence="9">Potassium-transporting ATPase potassium-binding subunit</fullName>
    </recommendedName>
    <alternativeName>
        <fullName evidence="9">ATP phosphohydrolase [potassium-transporting] A chain</fullName>
    </alternativeName>
    <alternativeName>
        <fullName evidence="9">Potassium-binding and translocating subunit A</fullName>
    </alternativeName>
    <alternativeName>
        <fullName evidence="9">Potassium-translocating ATPase A chain</fullName>
    </alternativeName>
</protein>
<name>A0A344PN09_9RHOB</name>
<evidence type="ECO:0000256" key="5">
    <source>
        <dbReference type="ARBA" id="ARBA00022958"/>
    </source>
</evidence>
<feature type="transmembrane region" description="Helical" evidence="9">
    <location>
        <begin position="251"/>
        <end position="268"/>
    </location>
</feature>
<evidence type="ECO:0000313" key="10">
    <source>
        <dbReference type="EMBL" id="AXC50764.1"/>
    </source>
</evidence>